<dbReference type="Proteomes" id="UP001056120">
    <property type="component" value="Linkage Group LG25"/>
</dbReference>
<proteinExistence type="predicted"/>
<gene>
    <name evidence="1" type="ORF">L1987_75130</name>
</gene>
<keyword evidence="2" id="KW-1185">Reference proteome</keyword>
<accession>A0ACB9A4L2</accession>
<reference evidence="2" key="1">
    <citation type="journal article" date="2022" name="Mol. Ecol. Resour.">
        <title>The genomes of chicory, endive, great burdock and yacon provide insights into Asteraceae palaeo-polyploidization history and plant inulin production.</title>
        <authorList>
            <person name="Fan W."/>
            <person name="Wang S."/>
            <person name="Wang H."/>
            <person name="Wang A."/>
            <person name="Jiang F."/>
            <person name="Liu H."/>
            <person name="Zhao H."/>
            <person name="Xu D."/>
            <person name="Zhang Y."/>
        </authorList>
    </citation>
    <scope>NUCLEOTIDE SEQUENCE [LARGE SCALE GENOMIC DNA]</scope>
    <source>
        <strain evidence="2">cv. Yunnan</strain>
    </source>
</reference>
<evidence type="ECO:0000313" key="1">
    <source>
        <dbReference type="EMBL" id="KAI3704901.1"/>
    </source>
</evidence>
<sequence>MWHFVTPSQVWFNHRKCGMLQGRHKCGSIETPATCLAPLASPSSVRPPTIDQQQQIATVHNDSFIRSDQIIPGALRVFLVSQSRLRLAAGSRQTERDQGRCESGSGTKELSPRENRIRMTKGA</sequence>
<reference evidence="1 2" key="2">
    <citation type="journal article" date="2022" name="Mol. Ecol. Resour.">
        <title>The genomes of chicory, endive, great burdock and yacon provide insights into Asteraceae paleo-polyploidization history and plant inulin production.</title>
        <authorList>
            <person name="Fan W."/>
            <person name="Wang S."/>
            <person name="Wang H."/>
            <person name="Wang A."/>
            <person name="Jiang F."/>
            <person name="Liu H."/>
            <person name="Zhao H."/>
            <person name="Xu D."/>
            <person name="Zhang Y."/>
        </authorList>
    </citation>
    <scope>NUCLEOTIDE SEQUENCE [LARGE SCALE GENOMIC DNA]</scope>
    <source>
        <strain evidence="2">cv. Yunnan</strain>
        <tissue evidence="1">Leaves</tissue>
    </source>
</reference>
<dbReference type="EMBL" id="CM042042">
    <property type="protein sequence ID" value="KAI3704901.1"/>
    <property type="molecule type" value="Genomic_DNA"/>
</dbReference>
<evidence type="ECO:0000313" key="2">
    <source>
        <dbReference type="Proteomes" id="UP001056120"/>
    </source>
</evidence>
<comment type="caution">
    <text evidence="1">The sequence shown here is derived from an EMBL/GenBank/DDBJ whole genome shotgun (WGS) entry which is preliminary data.</text>
</comment>
<name>A0ACB9A4L2_9ASTR</name>
<organism evidence="1 2">
    <name type="scientific">Smallanthus sonchifolius</name>
    <dbReference type="NCBI Taxonomy" id="185202"/>
    <lineage>
        <taxon>Eukaryota</taxon>
        <taxon>Viridiplantae</taxon>
        <taxon>Streptophyta</taxon>
        <taxon>Embryophyta</taxon>
        <taxon>Tracheophyta</taxon>
        <taxon>Spermatophyta</taxon>
        <taxon>Magnoliopsida</taxon>
        <taxon>eudicotyledons</taxon>
        <taxon>Gunneridae</taxon>
        <taxon>Pentapetalae</taxon>
        <taxon>asterids</taxon>
        <taxon>campanulids</taxon>
        <taxon>Asterales</taxon>
        <taxon>Asteraceae</taxon>
        <taxon>Asteroideae</taxon>
        <taxon>Heliantheae alliance</taxon>
        <taxon>Millerieae</taxon>
        <taxon>Smallanthus</taxon>
    </lineage>
</organism>
<protein>
    <submittedName>
        <fullName evidence="1">Uncharacterized protein</fullName>
    </submittedName>
</protein>